<keyword evidence="1" id="KW-0472">Membrane</keyword>
<dbReference type="RefSeq" id="WP_120641058.1">
    <property type="nucleotide sequence ID" value="NZ_RAQU01000324.1"/>
</dbReference>
<protein>
    <submittedName>
        <fullName evidence="2">DUF2306 domain-containing protein</fullName>
    </submittedName>
</protein>
<evidence type="ECO:0000313" key="2">
    <source>
        <dbReference type="EMBL" id="RKK01187.1"/>
    </source>
</evidence>
<reference evidence="2 5" key="1">
    <citation type="submission" date="2018-09" db="EMBL/GenBank/DDBJ databases">
        <title>Roseomonas sp. nov., isolated from feces of Tibetan antelopes in the Qinghai-Tibet plateau, China.</title>
        <authorList>
            <person name="Tian Z."/>
        </authorList>
    </citation>
    <scope>NUCLEOTIDE SEQUENCE [LARGE SCALE GENOMIC DNA]</scope>
    <source>
        <strain evidence="3 4">Z23</strain>
        <strain evidence="2 5">Z24</strain>
    </source>
</reference>
<dbReference type="InterPro" id="IPR018750">
    <property type="entry name" value="DUF2306_membrane"/>
</dbReference>
<comment type="caution">
    <text evidence="2">The sequence shown here is derived from an EMBL/GenBank/DDBJ whole genome shotgun (WGS) entry which is preliminary data.</text>
</comment>
<evidence type="ECO:0000256" key="1">
    <source>
        <dbReference type="SAM" id="Phobius"/>
    </source>
</evidence>
<organism evidence="2 5">
    <name type="scientific">Teichococcus wenyumeiae</name>
    <dbReference type="NCBI Taxonomy" id="2478470"/>
    <lineage>
        <taxon>Bacteria</taxon>
        <taxon>Pseudomonadati</taxon>
        <taxon>Pseudomonadota</taxon>
        <taxon>Alphaproteobacteria</taxon>
        <taxon>Acetobacterales</taxon>
        <taxon>Roseomonadaceae</taxon>
        <taxon>Roseomonas</taxon>
    </lineage>
</organism>
<evidence type="ECO:0000313" key="5">
    <source>
        <dbReference type="Proteomes" id="UP000278036"/>
    </source>
</evidence>
<dbReference type="InParanoid" id="A0A3A9J1W9"/>
<dbReference type="EMBL" id="RFLX01000117">
    <property type="protein sequence ID" value="RMI14492.1"/>
    <property type="molecule type" value="Genomic_DNA"/>
</dbReference>
<feature type="transmembrane region" description="Helical" evidence="1">
    <location>
        <begin position="20"/>
        <end position="40"/>
    </location>
</feature>
<dbReference type="EMBL" id="RAQU01000324">
    <property type="protein sequence ID" value="RKK01187.1"/>
    <property type="molecule type" value="Genomic_DNA"/>
</dbReference>
<dbReference type="AlphaFoldDB" id="A0A3A9J1W9"/>
<keyword evidence="1" id="KW-1133">Transmembrane helix</keyword>
<evidence type="ECO:0000313" key="4">
    <source>
        <dbReference type="Proteomes" id="UP000274097"/>
    </source>
</evidence>
<accession>A0A3A9J1W9</accession>
<feature type="transmembrane region" description="Helical" evidence="1">
    <location>
        <begin position="60"/>
        <end position="81"/>
    </location>
</feature>
<keyword evidence="1" id="KW-0812">Transmembrane</keyword>
<evidence type="ECO:0000313" key="3">
    <source>
        <dbReference type="EMBL" id="RMI14492.1"/>
    </source>
</evidence>
<feature type="transmembrane region" description="Helical" evidence="1">
    <location>
        <begin position="93"/>
        <end position="114"/>
    </location>
</feature>
<keyword evidence="4" id="KW-1185">Reference proteome</keyword>
<feature type="transmembrane region" description="Helical" evidence="1">
    <location>
        <begin position="153"/>
        <end position="174"/>
    </location>
</feature>
<dbReference type="Pfam" id="PF10067">
    <property type="entry name" value="DUF2306"/>
    <property type="match status" value="1"/>
</dbReference>
<dbReference type="OrthoDB" id="8759010at2"/>
<proteinExistence type="predicted"/>
<dbReference type="Proteomes" id="UP000278036">
    <property type="component" value="Unassembled WGS sequence"/>
</dbReference>
<name>A0A3A9J1W9_9PROT</name>
<sequence>MQRIVLFARTGLRPRRLTDYGNWVVLTLAMTTLGLGSLAYDVSDRFFSAQLVEKAPWRLMLTIDGICIALAVLLGPWQFVPGLRWRWPQVHGWLGRLYAGSAMTCALVTILLAWQVDAGLFARMILMAFGSAWLVTTGMMQVRRGDIGVHRRWMVRSFALTATTVCLRFCFVLGLPFAAVPLVVACLGWLPALVAVEIWLCEAEELKAHFGHGRGVPPASRTRNLRVEISVGPLDLPVSAWAADPRSHHGEPLAPPFPEFKARIEPIDKTGRGEAAVDALPPHRLCRDGGAGRYDAFLGLAELRQSPSSSFTSRGVVAGSSPR</sequence>
<feature type="transmembrane region" description="Helical" evidence="1">
    <location>
        <begin position="120"/>
        <end position="141"/>
    </location>
</feature>
<gene>
    <name evidence="2" type="ORF">D6Z83_26310</name>
    <name evidence="3" type="ORF">EBE87_28005</name>
</gene>
<dbReference type="Proteomes" id="UP000274097">
    <property type="component" value="Unassembled WGS sequence"/>
</dbReference>